<dbReference type="SUPFAM" id="SSF48371">
    <property type="entry name" value="ARM repeat"/>
    <property type="match status" value="1"/>
</dbReference>
<dbReference type="GO" id="GO:0071339">
    <property type="term" value="C:MLL1 complex"/>
    <property type="evidence" value="ECO:0007669"/>
    <property type="project" value="TreeGrafter"/>
</dbReference>
<name>A0A0N4Z957_PARTI</name>
<proteinExistence type="predicted"/>
<evidence type="ECO:0000313" key="1">
    <source>
        <dbReference type="Proteomes" id="UP000038045"/>
    </source>
</evidence>
<organism evidence="1 2">
    <name type="scientific">Parastrongyloides trichosuri</name>
    <name type="common">Possum-specific nematode worm</name>
    <dbReference type="NCBI Taxonomy" id="131310"/>
    <lineage>
        <taxon>Eukaryota</taxon>
        <taxon>Metazoa</taxon>
        <taxon>Ecdysozoa</taxon>
        <taxon>Nematoda</taxon>
        <taxon>Chromadorea</taxon>
        <taxon>Rhabditida</taxon>
        <taxon>Tylenchina</taxon>
        <taxon>Panagrolaimomorpha</taxon>
        <taxon>Strongyloidoidea</taxon>
        <taxon>Strongyloididae</taxon>
        <taxon>Parastrongyloides</taxon>
    </lineage>
</organism>
<dbReference type="InterPro" id="IPR011989">
    <property type="entry name" value="ARM-like"/>
</dbReference>
<dbReference type="STRING" id="131310.A0A0N4Z957"/>
<protein>
    <submittedName>
        <fullName evidence="2">Ipi1_N domain-containing protein</fullName>
    </submittedName>
</protein>
<dbReference type="Gene3D" id="1.25.10.10">
    <property type="entry name" value="Leucine-rich Repeat Variant"/>
    <property type="match status" value="1"/>
</dbReference>
<dbReference type="AlphaFoldDB" id="A0A0N4Z957"/>
<reference evidence="2" key="1">
    <citation type="submission" date="2017-02" db="UniProtKB">
        <authorList>
            <consortium name="WormBaseParasite"/>
        </authorList>
    </citation>
    <scope>IDENTIFICATION</scope>
</reference>
<keyword evidence="1" id="KW-1185">Reference proteome</keyword>
<dbReference type="WBParaSite" id="PTRK_0000384800.1">
    <property type="protein sequence ID" value="PTRK_0000384800.1"/>
    <property type="gene ID" value="PTRK_0000384800"/>
</dbReference>
<dbReference type="InterPro" id="IPR016024">
    <property type="entry name" value="ARM-type_fold"/>
</dbReference>
<dbReference type="Proteomes" id="UP000038045">
    <property type="component" value="Unplaced"/>
</dbReference>
<accession>A0A0N4Z957</accession>
<sequence length="275" mass="31060">MPKSRVGIRKKQEATFKKKKLKPGHIIKKTNVTDTRFSSKQLSLIEQLQAKNTDILSYRGLTLSELFKQLGHYNLNVRRDAVIGTKELLKNHPGIISKNLMNIIPSVARLIADPKNDSAMHFQLKHLFSLIFQVPESEMTPHFSLFLSHALCGLTHLHRDVKAFALDIICMAMSKYPGLCKKSKDLRTGFCKFITGKKKPADAAKIKSSIDLFASIYVVKEKDPTEPIICGTLNFQNKSSTGIRIIQKKNPFDFPILGSVLCDDEDVVENFDFIK</sequence>
<dbReference type="PANTHER" id="PTHR16056">
    <property type="entry name" value="REGULATOR OF MICROTUBULE DYNAMICS PROTEIN"/>
    <property type="match status" value="1"/>
</dbReference>
<dbReference type="PANTHER" id="PTHR16056:SF2">
    <property type="entry name" value="TESTIS-EXPRESSED PROTEIN 10"/>
    <property type="match status" value="1"/>
</dbReference>
<evidence type="ECO:0000313" key="2">
    <source>
        <dbReference type="WBParaSite" id="PTRK_0000384800.1"/>
    </source>
</evidence>